<sequence>MKKTLAVYGSLGTSALRERIGQDWSHVSVLEMDAFLPEALERAGARKVLEGPMMNHPQSTEQCDRVRLLLDKFLEERCVRPGIDTRRVFRAASLDAMAFRMATAYIWSLEQARKLADMGGWERILVSPGAGVSTLAWRQLAQAMGAEFEVLPESDSVPPLAWRLRRKWRRWRMKSAPGKKAGNAAPSLPLATSSSPWVCADPRLDALLARGGDAWPWHRMPSFAAAGSQELTDLKREYSAWWKDWWQDWMSCEEHRVPLHEGQILESVGQHYALHVYPLHSVCLSEARRVMAGLNPKRLLVGAMRGKKELMWLLAAQERGLETAACTLDDHLDPLIAFNVEQAYCDDERQHEMALDSGMKESQITMVRTHRAPALRERRQHALRPGQRGQIVLAGTYFSGQRIAACPRMNLWSLRLLVETARLLPGHDFHVKPHPVRERPQEPTNWTGFHHVNVWQMENCLRELKAPPNVIWHEPEVSLAPVMDKSDILLNIESYAAFEAYALGIPVIHVCPVAAEQKAFARQIELGAAQVAETPEALAELVRRNLEDASWISARTASQQEFLRGFFHTEGPLLHEAASMSPKAV</sequence>
<dbReference type="EMBL" id="BKAG01000010">
    <property type="protein sequence ID" value="GEP42492.1"/>
    <property type="molecule type" value="Genomic_DNA"/>
</dbReference>
<keyword evidence="2" id="KW-1185">Reference proteome</keyword>
<dbReference type="Proteomes" id="UP000321577">
    <property type="component" value="Unassembled WGS sequence"/>
</dbReference>
<dbReference type="SUPFAM" id="SSF53756">
    <property type="entry name" value="UDP-Glycosyltransferase/glycogen phosphorylase"/>
    <property type="match status" value="1"/>
</dbReference>
<name>A0A512M6X9_9BACT</name>
<comment type="caution">
    <text evidence="1">The sequence shown here is derived from an EMBL/GenBank/DDBJ whole genome shotgun (WGS) entry which is preliminary data.</text>
</comment>
<proteinExistence type="predicted"/>
<evidence type="ECO:0000313" key="1">
    <source>
        <dbReference type="EMBL" id="GEP42492.1"/>
    </source>
</evidence>
<dbReference type="AlphaFoldDB" id="A0A512M6X9"/>
<reference evidence="1 2" key="1">
    <citation type="submission" date="2019-07" db="EMBL/GenBank/DDBJ databases">
        <title>Whole genome shotgun sequence of Brevifollis gellanilyticus NBRC 108608.</title>
        <authorList>
            <person name="Hosoyama A."/>
            <person name="Uohara A."/>
            <person name="Ohji S."/>
            <person name="Ichikawa N."/>
        </authorList>
    </citation>
    <scope>NUCLEOTIDE SEQUENCE [LARGE SCALE GENOMIC DNA]</scope>
    <source>
        <strain evidence="1 2">NBRC 108608</strain>
    </source>
</reference>
<protein>
    <submittedName>
        <fullName evidence="1">Uncharacterized protein</fullName>
    </submittedName>
</protein>
<evidence type="ECO:0000313" key="2">
    <source>
        <dbReference type="Proteomes" id="UP000321577"/>
    </source>
</evidence>
<gene>
    <name evidence="1" type="ORF">BGE01nite_17830</name>
</gene>
<accession>A0A512M6X9</accession>
<organism evidence="1 2">
    <name type="scientific">Brevifollis gellanilyticus</name>
    <dbReference type="NCBI Taxonomy" id="748831"/>
    <lineage>
        <taxon>Bacteria</taxon>
        <taxon>Pseudomonadati</taxon>
        <taxon>Verrucomicrobiota</taxon>
        <taxon>Verrucomicrobiia</taxon>
        <taxon>Verrucomicrobiales</taxon>
        <taxon>Verrucomicrobiaceae</taxon>
    </lineage>
</organism>
<dbReference type="RefSeq" id="WP_146850090.1">
    <property type="nucleotide sequence ID" value="NZ_BKAG01000010.1"/>
</dbReference>